<name>A0ABS5KNS9_9ACTN</name>
<dbReference type="PROSITE" id="PS51186">
    <property type="entry name" value="GNAT"/>
    <property type="match status" value="1"/>
</dbReference>
<organism evidence="4 5">
    <name type="scientific">Catenulispora pinistramenti</name>
    <dbReference type="NCBI Taxonomy" id="2705254"/>
    <lineage>
        <taxon>Bacteria</taxon>
        <taxon>Bacillati</taxon>
        <taxon>Actinomycetota</taxon>
        <taxon>Actinomycetes</taxon>
        <taxon>Catenulisporales</taxon>
        <taxon>Catenulisporaceae</taxon>
        <taxon>Catenulispora</taxon>
    </lineage>
</organism>
<dbReference type="CDD" id="cd04301">
    <property type="entry name" value="NAT_SF"/>
    <property type="match status" value="1"/>
</dbReference>
<gene>
    <name evidence="4" type="ORF">KGQ19_12330</name>
</gene>
<dbReference type="InterPro" id="IPR000182">
    <property type="entry name" value="GNAT_dom"/>
</dbReference>
<dbReference type="SUPFAM" id="SSF55729">
    <property type="entry name" value="Acyl-CoA N-acyltransferases (Nat)"/>
    <property type="match status" value="1"/>
</dbReference>
<evidence type="ECO:0000256" key="2">
    <source>
        <dbReference type="ARBA" id="ARBA00023315"/>
    </source>
</evidence>
<evidence type="ECO:0000313" key="4">
    <source>
        <dbReference type="EMBL" id="MBS2547659.1"/>
    </source>
</evidence>
<dbReference type="Pfam" id="PF00583">
    <property type="entry name" value="Acetyltransf_1"/>
    <property type="match status" value="1"/>
</dbReference>
<reference evidence="4 5" key="1">
    <citation type="submission" date="2020-02" db="EMBL/GenBank/DDBJ databases">
        <title>Acidophilic actinobacteria isolated from forest soil.</title>
        <authorList>
            <person name="Golinska P."/>
        </authorList>
    </citation>
    <scope>NUCLEOTIDE SEQUENCE [LARGE SCALE GENOMIC DNA]</scope>
    <source>
        <strain evidence="4 5">NL8</strain>
    </source>
</reference>
<evidence type="ECO:0000259" key="3">
    <source>
        <dbReference type="PROSITE" id="PS51186"/>
    </source>
</evidence>
<dbReference type="RefSeq" id="WP_212009241.1">
    <property type="nucleotide sequence ID" value="NZ_JAAFYZ010000032.1"/>
</dbReference>
<evidence type="ECO:0000256" key="1">
    <source>
        <dbReference type="ARBA" id="ARBA00022679"/>
    </source>
</evidence>
<keyword evidence="2" id="KW-0012">Acyltransferase</keyword>
<protein>
    <submittedName>
        <fullName evidence="4">GNAT family N-acetyltransferase</fullName>
    </submittedName>
</protein>
<dbReference type="EMBL" id="JAAFYZ010000032">
    <property type="protein sequence ID" value="MBS2547659.1"/>
    <property type="molecule type" value="Genomic_DNA"/>
</dbReference>
<sequence length="171" mass="18954">MTTTREELGSKSDYATLRSVVKADLKALANLDEEVFGNAAYSLMYMTSLYLMFRKSWYLAEHEGGLAGYALVCPDSDNSEVWLMGLAVSGNCQGHGLGRTLMARAMELMMDSGAPDAYITVRPDNKAARHLYEAFEFTADGEERDNFYGNGEPRQVFHRSLVKNPYTAAPA</sequence>
<keyword evidence="5" id="KW-1185">Reference proteome</keyword>
<dbReference type="PANTHER" id="PTHR43420">
    <property type="entry name" value="ACETYLTRANSFERASE"/>
    <property type="match status" value="1"/>
</dbReference>
<dbReference type="Gene3D" id="3.40.630.30">
    <property type="match status" value="1"/>
</dbReference>
<accession>A0ABS5KNS9</accession>
<feature type="domain" description="N-acetyltransferase" evidence="3">
    <location>
        <begin position="15"/>
        <end position="166"/>
    </location>
</feature>
<comment type="caution">
    <text evidence="4">The sequence shown here is derived from an EMBL/GenBank/DDBJ whole genome shotgun (WGS) entry which is preliminary data.</text>
</comment>
<dbReference type="InterPro" id="IPR050680">
    <property type="entry name" value="YpeA/RimI_acetyltransf"/>
</dbReference>
<dbReference type="PANTHER" id="PTHR43420:SF47">
    <property type="entry name" value="N-ACETYLTRANSFERASE DOMAIN-CONTAINING PROTEIN"/>
    <property type="match status" value="1"/>
</dbReference>
<dbReference type="InterPro" id="IPR016181">
    <property type="entry name" value="Acyl_CoA_acyltransferase"/>
</dbReference>
<dbReference type="Proteomes" id="UP000730482">
    <property type="component" value="Unassembled WGS sequence"/>
</dbReference>
<evidence type="ECO:0000313" key="5">
    <source>
        <dbReference type="Proteomes" id="UP000730482"/>
    </source>
</evidence>
<proteinExistence type="predicted"/>
<keyword evidence="1" id="KW-0808">Transferase</keyword>